<dbReference type="EMBL" id="CATQJA010002622">
    <property type="protein sequence ID" value="CAJ0573776.1"/>
    <property type="molecule type" value="Genomic_DNA"/>
</dbReference>
<evidence type="ECO:0000256" key="18">
    <source>
        <dbReference type="SAM" id="Phobius"/>
    </source>
</evidence>
<evidence type="ECO:0000313" key="19">
    <source>
        <dbReference type="EMBL" id="CAJ0573776.1"/>
    </source>
</evidence>
<dbReference type="Gene3D" id="3.90.1150.10">
    <property type="entry name" value="Aspartate Aminotransferase, domain 1"/>
    <property type="match status" value="1"/>
</dbReference>
<sequence>MLKEGADAAKEHLVALHETAVTHLKKVDPVVLVIGTIAGTIVYLNTYRLYTRSEKPLHKRLAAWGFQQFRKLPAVRRRIEQELEKPKMEILESIHKDDTDRHFYAAIPEDALSSDQVLDLASKYDDYGKFDVAHGKVSGAVYTDRTDDHLDLLAKVYRKYAYSNPLHPDVFPGVRKMEAEVIRMVISLYHGPEDSSGSMTTGGTESIVLACFAYRNRAYALGNDDPVILCPITAHAAFDKAANLCGMRIQHVPVDENQRVDVKAMERLIGRHTCMLVGSAPNFPSGTVDPIPEIAKLGVKYGIPVHVDACLGGFLVPFMKEAGFPLPVFDFGNPGVTSISCDTHKYGCTPKGSSIVMYRSHELHHYQYFSIPEWAGGIYATPTICGSRAGANAAVAWATLLSFGRQNYITRCRKIVESAKRLADGIRLIPGLELHGSPDVSVVAFKSTVFNVYAVADRMTKKGYSLNALQNPDSVHICTTFNHADSGKIDAILGDLRAVCQEVNSLPDKGNGSATAALYGLAAGIPDKTLVDEMTAAYMDACYAAPPKH</sequence>
<organism evidence="19 20">
    <name type="scientific">Mesorhabditis spiculigera</name>
    <dbReference type="NCBI Taxonomy" id="96644"/>
    <lineage>
        <taxon>Eukaryota</taxon>
        <taxon>Metazoa</taxon>
        <taxon>Ecdysozoa</taxon>
        <taxon>Nematoda</taxon>
        <taxon>Chromadorea</taxon>
        <taxon>Rhabditida</taxon>
        <taxon>Rhabditina</taxon>
        <taxon>Rhabditomorpha</taxon>
        <taxon>Rhabditoidea</taxon>
        <taxon>Rhabditidae</taxon>
        <taxon>Mesorhabditinae</taxon>
        <taxon>Mesorhabditis</taxon>
    </lineage>
</organism>
<dbReference type="SUPFAM" id="SSF53383">
    <property type="entry name" value="PLP-dependent transferases"/>
    <property type="match status" value="1"/>
</dbReference>
<dbReference type="PANTHER" id="PTHR42735:SF6">
    <property type="entry name" value="SPHINGOSINE-1-PHOSPHATE LYASE 1"/>
    <property type="match status" value="1"/>
</dbReference>
<keyword evidence="8" id="KW-0746">Sphingolipid metabolism</keyword>
<protein>
    <recommendedName>
        <fullName evidence="14">sphinganine-1-phosphate aldolase</fullName>
        <ecNumber evidence="14">4.1.2.27</ecNumber>
    </recommendedName>
    <alternativeName>
        <fullName evidence="15">Sphingosine-1-phosphate aldolase</fullName>
    </alternativeName>
</protein>
<feature type="non-terminal residue" evidence="19">
    <location>
        <position position="549"/>
    </location>
</feature>
<evidence type="ECO:0000256" key="7">
    <source>
        <dbReference type="ARBA" id="ARBA00022898"/>
    </source>
</evidence>
<dbReference type="PANTHER" id="PTHR42735">
    <property type="match status" value="1"/>
</dbReference>
<evidence type="ECO:0000256" key="1">
    <source>
        <dbReference type="ARBA" id="ARBA00001933"/>
    </source>
</evidence>
<dbReference type="Proteomes" id="UP001177023">
    <property type="component" value="Unassembled WGS sequence"/>
</dbReference>
<comment type="caution">
    <text evidence="19">The sequence shown here is derived from an EMBL/GenBank/DDBJ whole genome shotgun (WGS) entry which is preliminary data.</text>
</comment>
<feature type="modified residue" description="N6-(pyridoxal phosphate)lysine" evidence="16">
    <location>
        <position position="345"/>
    </location>
</feature>
<comment type="similarity">
    <text evidence="13">Belongs to the group II decarboxylase family. Sphingosine-1-phosphate lyase subfamily.</text>
</comment>
<keyword evidence="20" id="KW-1185">Reference proteome</keyword>
<evidence type="ECO:0000256" key="12">
    <source>
        <dbReference type="ARBA" id="ARBA00023239"/>
    </source>
</evidence>
<dbReference type="InterPro" id="IPR015424">
    <property type="entry name" value="PyrdxlP-dep_Trfase"/>
</dbReference>
<keyword evidence="5 18" id="KW-0812">Transmembrane</keyword>
<dbReference type="GO" id="GO:0005789">
    <property type="term" value="C:endoplasmic reticulum membrane"/>
    <property type="evidence" value="ECO:0007669"/>
    <property type="project" value="UniProtKB-SubCell"/>
</dbReference>
<evidence type="ECO:0000256" key="16">
    <source>
        <dbReference type="PIRSR" id="PIRSR602129-50"/>
    </source>
</evidence>
<evidence type="ECO:0000256" key="10">
    <source>
        <dbReference type="ARBA" id="ARBA00023098"/>
    </source>
</evidence>
<gene>
    <name evidence="19" type="ORF">MSPICULIGERA_LOCUS12125</name>
</gene>
<comment type="pathway">
    <text evidence="3">Lipid metabolism; sphingolipid metabolism.</text>
</comment>
<keyword evidence="10" id="KW-0443">Lipid metabolism</keyword>
<evidence type="ECO:0000256" key="6">
    <source>
        <dbReference type="ARBA" id="ARBA00022824"/>
    </source>
</evidence>
<dbReference type="GO" id="GO:0030170">
    <property type="term" value="F:pyridoxal phosphate binding"/>
    <property type="evidence" value="ECO:0007669"/>
    <property type="project" value="InterPro"/>
</dbReference>
<dbReference type="CDD" id="cd06450">
    <property type="entry name" value="DOPA_deC_like"/>
    <property type="match status" value="1"/>
</dbReference>
<reference evidence="19" key="1">
    <citation type="submission" date="2023-06" db="EMBL/GenBank/DDBJ databases">
        <authorList>
            <person name="Delattre M."/>
        </authorList>
    </citation>
    <scope>NUCLEOTIDE SEQUENCE</scope>
    <source>
        <strain evidence="19">AF72</strain>
    </source>
</reference>
<evidence type="ECO:0000256" key="15">
    <source>
        <dbReference type="ARBA" id="ARBA00042568"/>
    </source>
</evidence>
<evidence type="ECO:0000256" key="5">
    <source>
        <dbReference type="ARBA" id="ARBA00022692"/>
    </source>
</evidence>
<evidence type="ECO:0000256" key="17">
    <source>
        <dbReference type="RuleBase" id="RU000382"/>
    </source>
</evidence>
<proteinExistence type="inferred from homology"/>
<dbReference type="Gene3D" id="6.10.140.2150">
    <property type="match status" value="1"/>
</dbReference>
<keyword evidence="6" id="KW-0256">Endoplasmic reticulum</keyword>
<evidence type="ECO:0000256" key="2">
    <source>
        <dbReference type="ARBA" id="ARBA00004389"/>
    </source>
</evidence>
<evidence type="ECO:0000256" key="14">
    <source>
        <dbReference type="ARBA" id="ARBA00038965"/>
    </source>
</evidence>
<dbReference type="Pfam" id="PF00282">
    <property type="entry name" value="Pyridoxal_deC"/>
    <property type="match status" value="1"/>
</dbReference>
<dbReference type="GO" id="GO:0008117">
    <property type="term" value="F:sphinganine-1-phosphate aldolase activity"/>
    <property type="evidence" value="ECO:0007669"/>
    <property type="project" value="UniProtKB-EC"/>
</dbReference>
<evidence type="ECO:0000256" key="4">
    <source>
        <dbReference type="ARBA" id="ARBA00004991"/>
    </source>
</evidence>
<name>A0AA36CTP4_9BILA</name>
<dbReference type="InterPro" id="IPR002129">
    <property type="entry name" value="PyrdxlP-dep_de-COase"/>
</dbReference>
<keyword evidence="9 18" id="KW-1133">Transmembrane helix</keyword>
<dbReference type="GO" id="GO:0019752">
    <property type="term" value="P:carboxylic acid metabolic process"/>
    <property type="evidence" value="ECO:0007669"/>
    <property type="project" value="InterPro"/>
</dbReference>
<evidence type="ECO:0000256" key="9">
    <source>
        <dbReference type="ARBA" id="ARBA00022989"/>
    </source>
</evidence>
<evidence type="ECO:0000256" key="13">
    <source>
        <dbReference type="ARBA" id="ARBA00038302"/>
    </source>
</evidence>
<comment type="pathway">
    <text evidence="4">Sphingolipid metabolism.</text>
</comment>
<keyword evidence="7 16" id="KW-0663">Pyridoxal phosphate</keyword>
<dbReference type="InterPro" id="IPR015422">
    <property type="entry name" value="PyrdxlP-dep_Trfase_small"/>
</dbReference>
<dbReference type="GO" id="GO:0030149">
    <property type="term" value="P:sphingolipid catabolic process"/>
    <property type="evidence" value="ECO:0007669"/>
    <property type="project" value="TreeGrafter"/>
</dbReference>
<dbReference type="InterPro" id="IPR050477">
    <property type="entry name" value="GrpII_AminoAcid_Decarb"/>
</dbReference>
<dbReference type="Gene3D" id="3.40.640.10">
    <property type="entry name" value="Type I PLP-dependent aspartate aminotransferase-like (Major domain)"/>
    <property type="match status" value="1"/>
</dbReference>
<dbReference type="AlphaFoldDB" id="A0AA36CTP4"/>
<feature type="transmembrane region" description="Helical" evidence="18">
    <location>
        <begin position="30"/>
        <end position="50"/>
    </location>
</feature>
<comment type="cofactor">
    <cofactor evidence="1 16 17">
        <name>pyridoxal 5'-phosphate</name>
        <dbReference type="ChEBI" id="CHEBI:597326"/>
    </cofactor>
</comment>
<evidence type="ECO:0000313" key="20">
    <source>
        <dbReference type="Proteomes" id="UP001177023"/>
    </source>
</evidence>
<keyword evidence="12 17" id="KW-0456">Lyase</keyword>
<comment type="subcellular location">
    <subcellularLocation>
        <location evidence="2">Endoplasmic reticulum membrane</location>
        <topology evidence="2">Single-pass membrane protein</topology>
    </subcellularLocation>
</comment>
<dbReference type="FunFam" id="3.40.640.10:FF:000020">
    <property type="entry name" value="sphingosine-1-phosphate lyase 1"/>
    <property type="match status" value="1"/>
</dbReference>
<evidence type="ECO:0000256" key="3">
    <source>
        <dbReference type="ARBA" id="ARBA00004760"/>
    </source>
</evidence>
<keyword evidence="11 18" id="KW-0472">Membrane</keyword>
<accession>A0AA36CTP4</accession>
<dbReference type="InterPro" id="IPR015421">
    <property type="entry name" value="PyrdxlP-dep_Trfase_major"/>
</dbReference>
<dbReference type="EC" id="4.1.2.27" evidence="14"/>
<evidence type="ECO:0000256" key="8">
    <source>
        <dbReference type="ARBA" id="ARBA00022919"/>
    </source>
</evidence>
<evidence type="ECO:0000256" key="11">
    <source>
        <dbReference type="ARBA" id="ARBA00023136"/>
    </source>
</evidence>